<dbReference type="Proteomes" id="UP000000270">
    <property type="component" value="Chromosome"/>
</dbReference>
<reference evidence="2 3" key="4">
    <citation type="journal article" date="2009" name="Appl. Environ. Microbiol.">
        <title>Comparative genome-wide transcriptional profiling of Azorhizobium caulinodans ORS571 grown under free-living and symbiotic conditions.</title>
        <authorList>
            <person name="Tsukada S."/>
            <person name="Aono T."/>
            <person name="Akiba N."/>
            <person name="Lee KB."/>
            <person name="Liu CT."/>
            <person name="Toyazaki H."/>
            <person name="Oyaizu H."/>
        </authorList>
    </citation>
    <scope>NUCLEOTIDE SEQUENCE [LARGE SCALE GENOMIC DNA]</scope>
    <source>
        <strain evidence="3">ATCC 43989 / DSM 5975 / JCM 20966 / LMG 6465 / NBRC 14845 / NCIMB 13405 / ORS 571</strain>
    </source>
</reference>
<evidence type="ECO:0000313" key="2">
    <source>
        <dbReference type="EMBL" id="BAF86128.1"/>
    </source>
</evidence>
<evidence type="ECO:0000313" key="3">
    <source>
        <dbReference type="Proteomes" id="UP000000270"/>
    </source>
</evidence>
<reference evidence="2 3" key="6">
    <citation type="journal article" date="2011" name="Appl. Environ. Microbiol.">
        <title>Involvement of the azorhizobial chromosome partition gene (parA) in the onset of bacteroid differentiation during Sesbania rostrata stem nodule development.</title>
        <authorList>
            <person name="Liu CT."/>
            <person name="Lee KB."/>
            <person name="Wang YS."/>
            <person name="Peng MH."/>
            <person name="Lee KT."/>
            <person name="Suzuki S."/>
            <person name="Suzuki T."/>
            <person name="Oyaizu H."/>
        </authorList>
    </citation>
    <scope>NUCLEOTIDE SEQUENCE [LARGE SCALE GENOMIC DNA]</scope>
    <source>
        <strain evidence="3">ATCC 43989 / DSM 5975 / JCM 20966 / LMG 6465 / NBRC 14845 / NCIMB 13405 / ORS 571</strain>
    </source>
</reference>
<dbReference type="RefSeq" id="WP_012168661.1">
    <property type="nucleotide sequence ID" value="NC_009937.1"/>
</dbReference>
<dbReference type="Gene3D" id="3.40.50.1010">
    <property type="entry name" value="5'-nuclease"/>
    <property type="match status" value="1"/>
</dbReference>
<dbReference type="SUPFAM" id="SSF88723">
    <property type="entry name" value="PIN domain-like"/>
    <property type="match status" value="1"/>
</dbReference>
<dbReference type="KEGG" id="azc:AZC_0130"/>
<gene>
    <name evidence="2" type="ordered locus">AZC_0130</name>
</gene>
<reference evidence="3" key="2">
    <citation type="submission" date="2007-04" db="EMBL/GenBank/DDBJ databases">
        <title>Complete genome sequence of the nitrogen-fixing bacterium Azorhizobium caulinodans ORS571.</title>
        <authorList>
            <person name="Lee K.B."/>
            <person name="Backer P.D."/>
            <person name="Aono T."/>
            <person name="Liu C.T."/>
            <person name="Suzuki S."/>
            <person name="Suzuki T."/>
            <person name="Kaneko T."/>
            <person name="Yamada M."/>
            <person name="Tabata S."/>
            <person name="Kupfer D.M."/>
            <person name="Najar F.Z."/>
            <person name="Wiley G.B."/>
            <person name="Roe B."/>
            <person name="Binnewies T."/>
            <person name="Ussery D."/>
            <person name="Vereecke D."/>
            <person name="Gevers D."/>
            <person name="Holsters M."/>
            <person name="Oyaizu H."/>
        </authorList>
    </citation>
    <scope>NUCLEOTIDE SEQUENCE [LARGE SCALE GENOMIC DNA]</scope>
    <source>
        <strain evidence="3">ATCC 43989 / DSM 5975 / JCM 20966 / LMG 6465 / NBRC 14845 / NCIMB 13405 / ORS 571</strain>
    </source>
</reference>
<proteinExistence type="predicted"/>
<name>A8IGT0_AZOC5</name>
<dbReference type="eggNOG" id="COG1848">
    <property type="taxonomic scope" value="Bacteria"/>
</dbReference>
<dbReference type="Pfam" id="PF01850">
    <property type="entry name" value="PIN"/>
    <property type="match status" value="1"/>
</dbReference>
<dbReference type="STRING" id="438753.AZC_0130"/>
<reference evidence="2 3" key="1">
    <citation type="journal article" date="2007" name="Appl. Environ. Microbiol.">
        <title>Rhizobial factors required for stem nodule maturation and maintenance in Sesbania rostrata-Azorhizobium caulinodans ORS571 symbiosis.</title>
        <authorList>
            <person name="Suzuki S."/>
            <person name="Aono T."/>
            <person name="Lee KB."/>
            <person name="Suzuki T."/>
            <person name="Liu CT."/>
            <person name="Miwa H."/>
            <person name="Wakao S."/>
            <person name="Iki T."/>
            <person name="Oyaizu H."/>
        </authorList>
    </citation>
    <scope>NUCLEOTIDE SEQUENCE [LARGE SCALE GENOMIC DNA]</scope>
    <source>
        <strain evidence="3">ATCC 43989 / DSM 5975 / JCM 20966 / LMG 6465 / NBRC 14845 / NCIMB 13405 / ORS 571</strain>
    </source>
</reference>
<sequence>MSVPRVYLDTNVFIAAFEMTGAHSDHAWWILKGIEAGTIIGVTSEITLAEVLVKPMERDDEALADAYEGMIAPAPYFETVSVGRDVLTTAARLRAGRHSLRLPDAIHVASAQIAQCSVFITQDERIALPDDLRRLGVTPFTLDDILGQP</sequence>
<reference evidence="2 3" key="5">
    <citation type="journal article" date="2010" name="Appl. Environ. Microbiol.">
        <title>phrR-like gene praR of Azorhizobium caulinodans ORS571 is essential for symbiosis with Sesbania rostrata and is involved in expression of reb genes.</title>
        <authorList>
            <person name="Akiba N."/>
            <person name="Aono T."/>
            <person name="Toyazaki H."/>
            <person name="Sato S."/>
            <person name="Oyaizu H."/>
        </authorList>
    </citation>
    <scope>NUCLEOTIDE SEQUENCE [LARGE SCALE GENOMIC DNA]</scope>
    <source>
        <strain evidence="3">ATCC 43989 / DSM 5975 / JCM 20966 / LMG 6465 / NBRC 14845 / NCIMB 13405 / ORS 571</strain>
    </source>
</reference>
<dbReference type="InterPro" id="IPR002716">
    <property type="entry name" value="PIN_dom"/>
</dbReference>
<dbReference type="AlphaFoldDB" id="A8IGT0"/>
<accession>A8IGT0</accession>
<evidence type="ECO:0000259" key="1">
    <source>
        <dbReference type="Pfam" id="PF01850"/>
    </source>
</evidence>
<dbReference type="InterPro" id="IPR029060">
    <property type="entry name" value="PIN-like_dom_sf"/>
</dbReference>
<protein>
    <submittedName>
        <fullName evidence="2">PilT protein</fullName>
    </submittedName>
</protein>
<feature type="domain" description="PIN" evidence="1">
    <location>
        <begin position="6"/>
        <end position="127"/>
    </location>
</feature>
<keyword evidence="3" id="KW-1185">Reference proteome</keyword>
<reference evidence="2 3" key="3">
    <citation type="journal article" date="2008" name="BMC Genomics">
        <title>The genome of the versatile nitrogen fixer Azorhizobium caulinodans ORS571.</title>
        <authorList>
            <person name="Lee KB."/>
            <person name="Backer P.D."/>
            <person name="Aono T."/>
            <person name="Liu CT."/>
            <person name="Suzuki S."/>
            <person name="Suzuki T."/>
            <person name="Kaneko T."/>
            <person name="Yamada M."/>
            <person name="Tabata S."/>
            <person name="Kupfer D.M."/>
            <person name="Najar F.Z."/>
            <person name="Wiley G.B."/>
            <person name="Roe B."/>
            <person name="Binnewies T.T."/>
            <person name="Ussery D.W."/>
            <person name="D'Haeze W."/>
            <person name="Herder J.D."/>
            <person name="Gevers D."/>
            <person name="Vereecke D."/>
            <person name="Holsters M."/>
            <person name="Oyaizu H."/>
        </authorList>
    </citation>
    <scope>NUCLEOTIDE SEQUENCE [LARGE SCALE GENOMIC DNA]</scope>
    <source>
        <strain evidence="3">ATCC 43989 / DSM 5975 / JCM 20966 / LMG 6465 / NBRC 14845 / NCIMB 13405 / ORS 571</strain>
    </source>
</reference>
<dbReference type="EMBL" id="AP009384">
    <property type="protein sequence ID" value="BAF86128.1"/>
    <property type="molecule type" value="Genomic_DNA"/>
</dbReference>
<organism evidence="2 3">
    <name type="scientific">Azorhizobium caulinodans (strain ATCC 43989 / DSM 5975 / JCM 20966 / LMG 6465 / NBRC 14845 / NCIMB 13405 / ORS 571)</name>
    <dbReference type="NCBI Taxonomy" id="438753"/>
    <lineage>
        <taxon>Bacteria</taxon>
        <taxon>Pseudomonadati</taxon>
        <taxon>Pseudomonadota</taxon>
        <taxon>Alphaproteobacteria</taxon>
        <taxon>Hyphomicrobiales</taxon>
        <taxon>Xanthobacteraceae</taxon>
        <taxon>Azorhizobium</taxon>
    </lineage>
</organism>
<dbReference type="HOGENOM" id="CLU_125353_1_0_5"/>